<gene>
    <name evidence="5" type="ORF">H8702_12950</name>
</gene>
<feature type="domain" description="HTH lacI-type" evidence="4">
    <location>
        <begin position="4"/>
        <end position="58"/>
    </location>
</feature>
<evidence type="ECO:0000313" key="6">
    <source>
        <dbReference type="Proteomes" id="UP000632659"/>
    </source>
</evidence>
<dbReference type="PROSITE" id="PS00356">
    <property type="entry name" value="HTH_LACI_1"/>
    <property type="match status" value="1"/>
</dbReference>
<protein>
    <submittedName>
        <fullName evidence="5">LacI family DNA-binding transcriptional regulator</fullName>
    </submittedName>
</protein>
<dbReference type="CDD" id="cd06267">
    <property type="entry name" value="PBP1_LacI_sugar_binding-like"/>
    <property type="match status" value="1"/>
</dbReference>
<dbReference type="SUPFAM" id="SSF53822">
    <property type="entry name" value="Periplasmic binding protein-like I"/>
    <property type="match status" value="1"/>
</dbReference>
<dbReference type="Gene3D" id="3.40.50.2300">
    <property type="match status" value="2"/>
</dbReference>
<comment type="caution">
    <text evidence="5">The sequence shown here is derived from an EMBL/GenBank/DDBJ whole genome shotgun (WGS) entry which is preliminary data.</text>
</comment>
<keyword evidence="2 5" id="KW-0238">DNA-binding</keyword>
<dbReference type="EMBL" id="JACRTL010000009">
    <property type="protein sequence ID" value="MBC8611999.1"/>
    <property type="molecule type" value="Genomic_DNA"/>
</dbReference>
<dbReference type="Pfam" id="PF00356">
    <property type="entry name" value="LacI"/>
    <property type="match status" value="1"/>
</dbReference>
<dbReference type="GO" id="GO:0000976">
    <property type="term" value="F:transcription cis-regulatory region binding"/>
    <property type="evidence" value="ECO:0007669"/>
    <property type="project" value="TreeGrafter"/>
</dbReference>
<keyword evidence="1" id="KW-0805">Transcription regulation</keyword>
<dbReference type="InterPro" id="IPR028082">
    <property type="entry name" value="Peripla_BP_I"/>
</dbReference>
<dbReference type="OrthoDB" id="2026446at2"/>
<dbReference type="InterPro" id="IPR046335">
    <property type="entry name" value="LacI/GalR-like_sensor"/>
</dbReference>
<dbReference type="Proteomes" id="UP000632659">
    <property type="component" value="Unassembled WGS sequence"/>
</dbReference>
<dbReference type="InterPro" id="IPR010982">
    <property type="entry name" value="Lambda_DNA-bd_dom_sf"/>
</dbReference>
<dbReference type="Gene3D" id="1.10.260.40">
    <property type="entry name" value="lambda repressor-like DNA-binding domains"/>
    <property type="match status" value="1"/>
</dbReference>
<accession>A0A8J6P9W5</accession>
<evidence type="ECO:0000259" key="4">
    <source>
        <dbReference type="PROSITE" id="PS50932"/>
    </source>
</evidence>
<dbReference type="CDD" id="cd01392">
    <property type="entry name" value="HTH_LacI"/>
    <property type="match status" value="1"/>
</dbReference>
<dbReference type="PANTHER" id="PTHR30146:SF109">
    <property type="entry name" value="HTH-TYPE TRANSCRIPTIONAL REGULATOR GALS"/>
    <property type="match status" value="1"/>
</dbReference>
<dbReference type="PANTHER" id="PTHR30146">
    <property type="entry name" value="LACI-RELATED TRANSCRIPTIONAL REPRESSOR"/>
    <property type="match status" value="1"/>
</dbReference>
<organism evidence="5 6">
    <name type="scientific">Massiliimalia timonensis</name>
    <dbReference type="NCBI Taxonomy" id="1987501"/>
    <lineage>
        <taxon>Bacteria</taxon>
        <taxon>Bacillati</taxon>
        <taxon>Bacillota</taxon>
        <taxon>Clostridia</taxon>
        <taxon>Eubacteriales</taxon>
        <taxon>Oscillospiraceae</taxon>
        <taxon>Massiliimalia</taxon>
    </lineage>
</organism>
<sequence length="336" mass="37402">MSESTIKDVARTAHVSIGTASMALNGKPGVNEDTRQRVLEAARILNYKPNRYARFLTGKKTNVVGLIVTDITNPFFGNMIDVIQEELGHHGYDIVLGISRGSISEEKRIIQKFIDLHVDGVIAVPSHNPTPDTFHYQKLQNLNIPICFITSYYPNIEAPCVMTDLSDGAYQLTKYLLENGHHRIAYLVGNRSVPVSNLRVEGYLSAYRSLGISHQSSWIVADEVTFQGGYSATEHVLSQFRPDAILTVNDFMAMGVLKCLKERHIKVPQDISVAGYDDLLYASVLETPLTTVHQPIKQICQRTVSTMLNLLSDANTPVEKVLLKPKLVIRESSCPH</sequence>
<dbReference type="RefSeq" id="WP_093987805.1">
    <property type="nucleotide sequence ID" value="NZ_FYDD01000002.1"/>
</dbReference>
<evidence type="ECO:0000256" key="3">
    <source>
        <dbReference type="ARBA" id="ARBA00023163"/>
    </source>
</evidence>
<reference evidence="5" key="1">
    <citation type="submission" date="2020-08" db="EMBL/GenBank/DDBJ databases">
        <title>Genome public.</title>
        <authorList>
            <person name="Liu C."/>
            <person name="Sun Q."/>
        </authorList>
    </citation>
    <scope>NUCLEOTIDE SEQUENCE</scope>
    <source>
        <strain evidence="5">NSJ-15</strain>
    </source>
</reference>
<keyword evidence="3" id="KW-0804">Transcription</keyword>
<dbReference type="Pfam" id="PF13377">
    <property type="entry name" value="Peripla_BP_3"/>
    <property type="match status" value="1"/>
</dbReference>
<dbReference type="AlphaFoldDB" id="A0A8J6P9W5"/>
<dbReference type="SMART" id="SM00354">
    <property type="entry name" value="HTH_LACI"/>
    <property type="match status" value="1"/>
</dbReference>
<keyword evidence="6" id="KW-1185">Reference proteome</keyword>
<evidence type="ECO:0000256" key="1">
    <source>
        <dbReference type="ARBA" id="ARBA00023015"/>
    </source>
</evidence>
<dbReference type="PROSITE" id="PS50932">
    <property type="entry name" value="HTH_LACI_2"/>
    <property type="match status" value="1"/>
</dbReference>
<evidence type="ECO:0000256" key="2">
    <source>
        <dbReference type="ARBA" id="ARBA00023125"/>
    </source>
</evidence>
<evidence type="ECO:0000313" key="5">
    <source>
        <dbReference type="EMBL" id="MBC8611999.1"/>
    </source>
</evidence>
<name>A0A8J6P9W5_9FIRM</name>
<proteinExistence type="predicted"/>
<dbReference type="InterPro" id="IPR000843">
    <property type="entry name" value="HTH_LacI"/>
</dbReference>
<dbReference type="SUPFAM" id="SSF47413">
    <property type="entry name" value="lambda repressor-like DNA-binding domains"/>
    <property type="match status" value="1"/>
</dbReference>
<dbReference type="GO" id="GO:0003700">
    <property type="term" value="F:DNA-binding transcription factor activity"/>
    <property type="evidence" value="ECO:0007669"/>
    <property type="project" value="TreeGrafter"/>
</dbReference>